<keyword evidence="3" id="KW-1185">Reference proteome</keyword>
<gene>
    <name evidence="2" type="ORF">GCM10022247_03210</name>
</gene>
<evidence type="ECO:0000313" key="2">
    <source>
        <dbReference type="EMBL" id="GAA3988142.1"/>
    </source>
</evidence>
<name>A0ABP7QUC7_9PSEU</name>
<evidence type="ECO:0000256" key="1">
    <source>
        <dbReference type="SAM" id="MobiDB-lite"/>
    </source>
</evidence>
<reference evidence="3" key="1">
    <citation type="journal article" date="2019" name="Int. J. Syst. Evol. Microbiol.">
        <title>The Global Catalogue of Microorganisms (GCM) 10K type strain sequencing project: providing services to taxonomists for standard genome sequencing and annotation.</title>
        <authorList>
            <consortium name="The Broad Institute Genomics Platform"/>
            <consortium name="The Broad Institute Genome Sequencing Center for Infectious Disease"/>
            <person name="Wu L."/>
            <person name="Ma J."/>
        </authorList>
    </citation>
    <scope>NUCLEOTIDE SEQUENCE [LARGE SCALE GENOMIC DNA]</scope>
    <source>
        <strain evidence="3">JCM 17342</strain>
    </source>
</reference>
<accession>A0ABP7QUC7</accession>
<dbReference type="Proteomes" id="UP001501747">
    <property type="component" value="Unassembled WGS sequence"/>
</dbReference>
<protein>
    <submittedName>
        <fullName evidence="2">Uncharacterized protein</fullName>
    </submittedName>
</protein>
<evidence type="ECO:0000313" key="3">
    <source>
        <dbReference type="Proteomes" id="UP001501747"/>
    </source>
</evidence>
<feature type="region of interest" description="Disordered" evidence="1">
    <location>
        <begin position="1"/>
        <end position="102"/>
    </location>
</feature>
<organism evidence="2 3">
    <name type="scientific">Allokutzneria multivorans</name>
    <dbReference type="NCBI Taxonomy" id="1142134"/>
    <lineage>
        <taxon>Bacteria</taxon>
        <taxon>Bacillati</taxon>
        <taxon>Actinomycetota</taxon>
        <taxon>Actinomycetes</taxon>
        <taxon>Pseudonocardiales</taxon>
        <taxon>Pseudonocardiaceae</taxon>
        <taxon>Allokutzneria</taxon>
    </lineage>
</organism>
<comment type="caution">
    <text evidence="2">The sequence shown here is derived from an EMBL/GenBank/DDBJ whole genome shotgun (WGS) entry which is preliminary data.</text>
</comment>
<proteinExistence type="predicted"/>
<feature type="compositionally biased region" description="Polar residues" evidence="1">
    <location>
        <begin position="65"/>
        <end position="81"/>
    </location>
</feature>
<dbReference type="EMBL" id="BAABAL010000003">
    <property type="protein sequence ID" value="GAA3988142.1"/>
    <property type="molecule type" value="Genomic_DNA"/>
</dbReference>
<sequence>MQAETSAVPGLEPQPVQAGSPAVPGLEALSVQVGSPAVPDPEAQPVQAGTPAVPDLNARPKHPTRNAQQSKTDSHVTNSVDTPPRRSCLKRFHDPSWWARNT</sequence>